<dbReference type="EMBL" id="VLKU01000003">
    <property type="protein sequence ID" value="TWI35636.1"/>
    <property type="molecule type" value="Genomic_DNA"/>
</dbReference>
<dbReference type="Proteomes" id="UP000316225">
    <property type="component" value="Unassembled WGS sequence"/>
</dbReference>
<evidence type="ECO:0000313" key="3">
    <source>
        <dbReference type="Proteomes" id="UP000316225"/>
    </source>
</evidence>
<keyword evidence="1" id="KW-0732">Signal</keyword>
<protein>
    <recommendedName>
        <fullName evidence="4">Cellulose biosynthesis protein BcsS</fullName>
    </recommendedName>
</protein>
<name>A0A562NVA6_9RHOB</name>
<evidence type="ECO:0008006" key="4">
    <source>
        <dbReference type="Google" id="ProtNLM"/>
    </source>
</evidence>
<reference evidence="2 3" key="1">
    <citation type="journal article" date="2015" name="Stand. Genomic Sci.">
        <title>Genomic Encyclopedia of Bacterial and Archaeal Type Strains, Phase III: the genomes of soil and plant-associated and newly described type strains.</title>
        <authorList>
            <person name="Whitman W.B."/>
            <person name="Woyke T."/>
            <person name="Klenk H.P."/>
            <person name="Zhou Y."/>
            <person name="Lilburn T.G."/>
            <person name="Beck B.J."/>
            <person name="De Vos P."/>
            <person name="Vandamme P."/>
            <person name="Eisen J.A."/>
            <person name="Garrity G."/>
            <person name="Hugenholtz P."/>
            <person name="Kyrpides N.C."/>
        </authorList>
    </citation>
    <scope>NUCLEOTIDE SEQUENCE [LARGE SCALE GENOMIC DNA]</scope>
    <source>
        <strain evidence="2 3">CGMCC 1.5364</strain>
    </source>
</reference>
<feature type="signal peptide" evidence="1">
    <location>
        <begin position="1"/>
        <end position="19"/>
    </location>
</feature>
<feature type="chain" id="PRO_5022033217" description="Cellulose biosynthesis protein BcsS" evidence="1">
    <location>
        <begin position="20"/>
        <end position="235"/>
    </location>
</feature>
<dbReference type="RefSeq" id="WP_145396711.1">
    <property type="nucleotide sequence ID" value="NZ_VLKU01000003.1"/>
</dbReference>
<dbReference type="AlphaFoldDB" id="A0A562NVA6"/>
<proteinExistence type="predicted"/>
<comment type="caution">
    <text evidence="2">The sequence shown here is derived from an EMBL/GenBank/DDBJ whole genome shotgun (WGS) entry which is preliminary data.</text>
</comment>
<accession>A0A562NVA6</accession>
<dbReference type="OrthoDB" id="7857490at2"/>
<evidence type="ECO:0000256" key="1">
    <source>
        <dbReference type="SAM" id="SignalP"/>
    </source>
</evidence>
<evidence type="ECO:0000313" key="2">
    <source>
        <dbReference type="EMBL" id="TWI35636.1"/>
    </source>
</evidence>
<gene>
    <name evidence="2" type="ORF">IQ24_00992</name>
</gene>
<sequence>MRLLMLLLAMVLLPGLSCAGPWPRSDGGVFLSFAVERDREGNSYTSLYGEYGWTARRTLGIELGHTNVGETSALIWLQQALGRGEGPNRYTISSGIGVIERDGEYLPLGIIGASWGRGIERLPGGGWLAVDARIKVAGKTERIAYREGMNLVEFGYLTPETTAKLDVTLGFKPWDRTMVINQLRMEDRKGEGFSAKLATSVVYEIGGPAKIEVGLVTPLRGPGEAALRIGTWLEF</sequence>
<organism evidence="2 3">
    <name type="scientific">Paracoccus sulfuroxidans</name>
    <dbReference type="NCBI Taxonomy" id="384678"/>
    <lineage>
        <taxon>Bacteria</taxon>
        <taxon>Pseudomonadati</taxon>
        <taxon>Pseudomonadota</taxon>
        <taxon>Alphaproteobacteria</taxon>
        <taxon>Rhodobacterales</taxon>
        <taxon>Paracoccaceae</taxon>
        <taxon>Paracoccus</taxon>
    </lineage>
</organism>
<keyword evidence="3" id="KW-1185">Reference proteome</keyword>